<dbReference type="InterPro" id="IPR021858">
    <property type="entry name" value="Fun_TF"/>
</dbReference>
<feature type="compositionally biased region" description="Low complexity" evidence="5">
    <location>
        <begin position="136"/>
        <end position="149"/>
    </location>
</feature>
<dbReference type="GO" id="GO:0000976">
    <property type="term" value="F:transcription cis-regulatory region binding"/>
    <property type="evidence" value="ECO:0007669"/>
    <property type="project" value="TreeGrafter"/>
</dbReference>
<name>A0AAD6IA66_PENCN</name>
<dbReference type="InterPro" id="IPR001138">
    <property type="entry name" value="Zn2Cys6_DnaBD"/>
</dbReference>
<keyword evidence="3" id="KW-0804">Transcription</keyword>
<keyword evidence="7" id="KW-1185">Reference proteome</keyword>
<dbReference type="GO" id="GO:0005634">
    <property type="term" value="C:nucleus"/>
    <property type="evidence" value="ECO:0007669"/>
    <property type="project" value="UniProtKB-SubCell"/>
</dbReference>
<dbReference type="Pfam" id="PF11951">
    <property type="entry name" value="Fungal_trans_2"/>
    <property type="match status" value="1"/>
</dbReference>
<evidence type="ECO:0000256" key="2">
    <source>
        <dbReference type="ARBA" id="ARBA00023015"/>
    </source>
</evidence>
<dbReference type="GO" id="GO:0045944">
    <property type="term" value="P:positive regulation of transcription by RNA polymerase II"/>
    <property type="evidence" value="ECO:0007669"/>
    <property type="project" value="TreeGrafter"/>
</dbReference>
<reference evidence="6" key="1">
    <citation type="journal article" date="2023" name="IMA Fungus">
        <title>Comparative genomic study of the Penicillium genus elucidates a diverse pangenome and 15 lateral gene transfer events.</title>
        <authorList>
            <person name="Petersen C."/>
            <person name="Sorensen T."/>
            <person name="Nielsen M.R."/>
            <person name="Sondergaard T.E."/>
            <person name="Sorensen J.L."/>
            <person name="Fitzpatrick D.A."/>
            <person name="Frisvad J.C."/>
            <person name="Nielsen K.L."/>
        </authorList>
    </citation>
    <scope>NUCLEOTIDE SEQUENCE</scope>
    <source>
        <strain evidence="6">IBT 15450</strain>
    </source>
</reference>
<dbReference type="PANTHER" id="PTHR37534:SF25">
    <property type="entry name" value="ZN(II)2CYS6 TRANSCRIPTION FACTOR (EUROFUNG)"/>
    <property type="match status" value="1"/>
</dbReference>
<gene>
    <name evidence="6" type="ORF">N7460_007533</name>
</gene>
<evidence type="ECO:0000256" key="1">
    <source>
        <dbReference type="ARBA" id="ARBA00004123"/>
    </source>
</evidence>
<protein>
    <recommendedName>
        <fullName evidence="8">Zn(II)2Cys6 transcription factor</fullName>
    </recommendedName>
</protein>
<evidence type="ECO:0000256" key="5">
    <source>
        <dbReference type="SAM" id="MobiDB-lite"/>
    </source>
</evidence>
<organism evidence="6 7">
    <name type="scientific">Penicillium canescens</name>
    <dbReference type="NCBI Taxonomy" id="5083"/>
    <lineage>
        <taxon>Eukaryota</taxon>
        <taxon>Fungi</taxon>
        <taxon>Dikarya</taxon>
        <taxon>Ascomycota</taxon>
        <taxon>Pezizomycotina</taxon>
        <taxon>Eurotiomycetes</taxon>
        <taxon>Eurotiomycetidae</taxon>
        <taxon>Eurotiales</taxon>
        <taxon>Aspergillaceae</taxon>
        <taxon>Penicillium</taxon>
    </lineage>
</organism>
<reference evidence="6" key="2">
    <citation type="submission" date="2023-01" db="EMBL/GenBank/DDBJ databases">
        <authorList>
            <person name="Petersen C."/>
        </authorList>
    </citation>
    <scope>NUCLEOTIDE SEQUENCE</scope>
    <source>
        <strain evidence="6">IBT 15450</strain>
    </source>
</reference>
<dbReference type="AlphaFoldDB" id="A0AAD6IA66"/>
<dbReference type="EMBL" id="JAQJZL010000008">
    <property type="protein sequence ID" value="KAJ6038816.1"/>
    <property type="molecule type" value="Genomic_DNA"/>
</dbReference>
<dbReference type="GO" id="GO:0000981">
    <property type="term" value="F:DNA-binding transcription factor activity, RNA polymerase II-specific"/>
    <property type="evidence" value="ECO:0007669"/>
    <property type="project" value="InterPro"/>
</dbReference>
<comment type="caution">
    <text evidence="6">The sequence shown here is derived from an EMBL/GenBank/DDBJ whole genome shotgun (WGS) entry which is preliminary data.</text>
</comment>
<comment type="subcellular location">
    <subcellularLocation>
        <location evidence="1">Nucleus</location>
    </subcellularLocation>
</comment>
<evidence type="ECO:0000313" key="7">
    <source>
        <dbReference type="Proteomes" id="UP001219568"/>
    </source>
</evidence>
<evidence type="ECO:0000256" key="4">
    <source>
        <dbReference type="ARBA" id="ARBA00023242"/>
    </source>
</evidence>
<dbReference type="CDD" id="cd00067">
    <property type="entry name" value="GAL4"/>
    <property type="match status" value="1"/>
</dbReference>
<keyword evidence="4" id="KW-0539">Nucleus</keyword>
<evidence type="ECO:0000313" key="6">
    <source>
        <dbReference type="EMBL" id="KAJ6038816.1"/>
    </source>
</evidence>
<keyword evidence="2" id="KW-0805">Transcription regulation</keyword>
<dbReference type="Proteomes" id="UP001219568">
    <property type="component" value="Unassembled WGS sequence"/>
</dbReference>
<feature type="region of interest" description="Disordered" evidence="5">
    <location>
        <begin position="134"/>
        <end position="156"/>
    </location>
</feature>
<feature type="region of interest" description="Disordered" evidence="5">
    <location>
        <begin position="42"/>
        <end position="62"/>
    </location>
</feature>
<evidence type="ECO:0000256" key="3">
    <source>
        <dbReference type="ARBA" id="ARBA00023163"/>
    </source>
</evidence>
<evidence type="ECO:0008006" key="8">
    <source>
        <dbReference type="Google" id="ProtNLM"/>
    </source>
</evidence>
<dbReference type="PANTHER" id="PTHR37534">
    <property type="entry name" value="TRANSCRIPTIONAL ACTIVATOR PROTEIN UGA3"/>
    <property type="match status" value="1"/>
</dbReference>
<proteinExistence type="predicted"/>
<dbReference type="GO" id="GO:0008270">
    <property type="term" value="F:zinc ion binding"/>
    <property type="evidence" value="ECO:0007669"/>
    <property type="project" value="InterPro"/>
</dbReference>
<accession>A0AAD6IA66</accession>
<sequence length="531" mass="59624">MRGSLTCRLRHLKCDKSDSKSLRCQRYSCECVPAPGKSEEVSFRHGQNPSLQGNGPPRYGESDLAFPDDQVWVETSSEFDFKDETDQTAAEYYVVSVARQQSASRWSSEGRSTPSSVVDSSMAIPNLVIPYSQLGSRSNSATSHSSTPTPDNQPKLTNINEAYLLRHFQKRLAPWLDACNPRRHFSTDVVKRATTSSLLLYACLAVSACHLSRTTDTIPADLGDMYHERCLSIMLPVLDKSDEIGIDVLISSTVMLRFFEQVSSCNPSKDNQCHLLAGSVYISSHVDCVISGGLATASFWLFVIQDIQFALTYQKCLRLTFAPFDEVLRRWWVAKPVLSDGHWTNRAIWLLAETVGSCWNVSGQNYGGRLGSVGEMALRQRILEWEVGRPNSFAPSHVSPPDRARGQPFPVAWFTSSWHASAIQYVCLAKALMSIRELEGWAPSMRHLEQPVRLKNEIIENLYLIFGIALSADNDPPLRITASHVLRACGSWIDDPLAQNLIFDLLQRTERENGWPLAHVREKVVGFWRRI</sequence>